<reference evidence="3" key="1">
    <citation type="submission" date="2017-09" db="EMBL/GenBank/DDBJ databases">
        <title>Depth-based differentiation of microbial function through sediment-hosted aquifers and enrichment of novel symbionts in the deep terrestrial subsurface.</title>
        <authorList>
            <person name="Probst A.J."/>
            <person name="Ladd B."/>
            <person name="Jarett J.K."/>
            <person name="Geller-Mcgrath D.E."/>
            <person name="Sieber C.M.K."/>
            <person name="Emerson J.B."/>
            <person name="Anantharaman K."/>
            <person name="Thomas B.C."/>
            <person name="Malmstrom R."/>
            <person name="Stieglmeier M."/>
            <person name="Klingl A."/>
            <person name="Woyke T."/>
            <person name="Ryan C.M."/>
            <person name="Banfield J.F."/>
        </authorList>
    </citation>
    <scope>NUCLEOTIDE SEQUENCE [LARGE SCALE GENOMIC DNA]</scope>
</reference>
<feature type="transmembrane region" description="Helical" evidence="1">
    <location>
        <begin position="236"/>
        <end position="257"/>
    </location>
</feature>
<feature type="transmembrane region" description="Helical" evidence="1">
    <location>
        <begin position="307"/>
        <end position="327"/>
    </location>
</feature>
<keyword evidence="1" id="KW-1133">Transmembrane helix</keyword>
<sequence length="481" mass="56186">MIIDFLKKRKLLLLVLIFSLVGLLLRLLFIWEHSTAFTYDQGRDMLDLREMWLLKKPRLIGANTSLHGVFYGPFWYWLSFPFFLLTGGHPLSTLILLLVFSFLMPFLFFLLVENKHLGFVLSLIYLFSFSFFSHSIVALNTNPIIFLTPLFLLLAAKFYKKEKMIFLSLLSFLVASSFHFEPIIGLFWILTIAVSWFIFGKVSLVWKNKQALVFFLIPFLPQAIFEFRHNFLQTKALWRLLSGGGSSLTPGGGGLVFRFFDRIRIFKEAWLSQSGNNLIMAGLILALILLLISKFMKKKNIKKEEDYFILLCLISLTVVFFGFVIYSYALWPWYLSTVDALILTLIGLGIYFLGSWGKKYIFLSMAILAIFLFFSFRRYFSWPIQKYYSSDPANLRTRIQVADLIYDDAKGGGINIFTFAPYVYDYPYQYLIWWRAKTKYQYLPEEYVYLLNQPKYVAAKDEADQIIPGKKSECDYLIIEP</sequence>
<accession>A0A2M8L5F5</accession>
<evidence type="ECO:0008006" key="4">
    <source>
        <dbReference type="Google" id="ProtNLM"/>
    </source>
</evidence>
<organism evidence="2 3">
    <name type="scientific">Candidatus Shapirobacteria bacterium CG10_big_fil_rev_8_21_14_0_10_38_14</name>
    <dbReference type="NCBI Taxonomy" id="1974483"/>
    <lineage>
        <taxon>Bacteria</taxon>
        <taxon>Candidatus Shapironibacteriota</taxon>
    </lineage>
</organism>
<feature type="transmembrane region" description="Helical" evidence="1">
    <location>
        <begin position="91"/>
        <end position="112"/>
    </location>
</feature>
<feature type="transmembrane region" description="Helical" evidence="1">
    <location>
        <begin position="333"/>
        <end position="353"/>
    </location>
</feature>
<evidence type="ECO:0000256" key="1">
    <source>
        <dbReference type="SAM" id="Phobius"/>
    </source>
</evidence>
<protein>
    <recommendedName>
        <fullName evidence="4">Glycosyltransferase RgtA/B/C/D-like domain-containing protein</fullName>
    </recommendedName>
</protein>
<feature type="non-terminal residue" evidence="2">
    <location>
        <position position="481"/>
    </location>
</feature>
<comment type="caution">
    <text evidence="2">The sequence shown here is derived from an EMBL/GenBank/DDBJ whole genome shotgun (WGS) entry which is preliminary data.</text>
</comment>
<name>A0A2M8L5F5_9BACT</name>
<evidence type="ECO:0000313" key="2">
    <source>
        <dbReference type="EMBL" id="PJE69026.1"/>
    </source>
</evidence>
<keyword evidence="1" id="KW-0472">Membrane</keyword>
<dbReference type="EMBL" id="PFEL01000075">
    <property type="protein sequence ID" value="PJE69026.1"/>
    <property type="molecule type" value="Genomic_DNA"/>
</dbReference>
<dbReference type="Proteomes" id="UP000229500">
    <property type="component" value="Unassembled WGS sequence"/>
</dbReference>
<feature type="transmembrane region" description="Helical" evidence="1">
    <location>
        <begin position="360"/>
        <end position="380"/>
    </location>
</feature>
<keyword evidence="1" id="KW-0812">Transmembrane</keyword>
<feature type="transmembrane region" description="Helical" evidence="1">
    <location>
        <begin position="12"/>
        <end position="31"/>
    </location>
</feature>
<dbReference type="AlphaFoldDB" id="A0A2M8L5F5"/>
<gene>
    <name evidence="2" type="ORF">COU96_02005</name>
</gene>
<feature type="transmembrane region" description="Helical" evidence="1">
    <location>
        <begin position="277"/>
        <end position="295"/>
    </location>
</feature>
<feature type="transmembrane region" description="Helical" evidence="1">
    <location>
        <begin position="166"/>
        <end position="199"/>
    </location>
</feature>
<feature type="transmembrane region" description="Helical" evidence="1">
    <location>
        <begin position="119"/>
        <end position="137"/>
    </location>
</feature>
<proteinExistence type="predicted"/>
<evidence type="ECO:0000313" key="3">
    <source>
        <dbReference type="Proteomes" id="UP000229500"/>
    </source>
</evidence>